<accession>A0ABD5UPK8</accession>
<dbReference type="AlphaFoldDB" id="A0ABD5UPK8"/>
<dbReference type="EMBL" id="JBHSXL010000002">
    <property type="protein sequence ID" value="MFC6891369.1"/>
    <property type="molecule type" value="Genomic_DNA"/>
</dbReference>
<comment type="caution">
    <text evidence="1">The sequence shown here is derived from an EMBL/GenBank/DDBJ whole genome shotgun (WGS) entry which is preliminary data.</text>
</comment>
<name>A0ABD5UPK8_9EURY</name>
<dbReference type="InterPro" id="IPR036895">
    <property type="entry name" value="Uracil-DNA_glycosylase-like_sf"/>
</dbReference>
<sequence>MTAFDKDAREFHKELAQDYIAKLESSGVIDPEKYFEQVNAFTHGRITEEEDVREFLGDEELPLEAFYRVTPTCGQDVMMATLNPGMQNSLSLSTFTDGEYGRQHEVGADLEWKAAKVAANLDGFLTHRDNMFSDLIDGLRSELDLMDGSGSLEDYLDCSEDSPLDGFFGDVCYTWMYKLATPDDGYISGLGGPSKSEARERFAEEIFDVVEPKVLVCVGKDGWKTVWDYLDNPEDKIEAYSEDSPVIDSYHPKLEKGAYSGLYRIESEDLWVITTWHASYWVKSDRLRRNAQKLNDELSM</sequence>
<keyword evidence="2" id="KW-1185">Reference proteome</keyword>
<protein>
    <submittedName>
        <fullName evidence="1">Uncharacterized protein</fullName>
    </submittedName>
</protein>
<evidence type="ECO:0000313" key="1">
    <source>
        <dbReference type="EMBL" id="MFC6891369.1"/>
    </source>
</evidence>
<dbReference type="Gene3D" id="3.40.470.10">
    <property type="entry name" value="Uracil-DNA glycosylase-like domain"/>
    <property type="match status" value="1"/>
</dbReference>
<gene>
    <name evidence="1" type="ORF">ACFQE9_01830</name>
</gene>
<organism evidence="1 2">
    <name type="scientific">Halopenitus salinus</name>
    <dbReference type="NCBI Taxonomy" id="1198295"/>
    <lineage>
        <taxon>Archaea</taxon>
        <taxon>Methanobacteriati</taxon>
        <taxon>Methanobacteriota</taxon>
        <taxon>Stenosarchaea group</taxon>
        <taxon>Halobacteria</taxon>
        <taxon>Halobacteriales</taxon>
        <taxon>Haloferacaceae</taxon>
        <taxon>Halopenitus</taxon>
    </lineage>
</organism>
<reference evidence="1 2" key="1">
    <citation type="journal article" date="2019" name="Int. J. Syst. Evol. Microbiol.">
        <title>The Global Catalogue of Microorganisms (GCM) 10K type strain sequencing project: providing services to taxonomists for standard genome sequencing and annotation.</title>
        <authorList>
            <consortium name="The Broad Institute Genomics Platform"/>
            <consortium name="The Broad Institute Genome Sequencing Center for Infectious Disease"/>
            <person name="Wu L."/>
            <person name="Ma J."/>
        </authorList>
    </citation>
    <scope>NUCLEOTIDE SEQUENCE [LARGE SCALE GENOMIC DNA]</scope>
    <source>
        <strain evidence="1 2">SKJ47</strain>
    </source>
</reference>
<dbReference type="Proteomes" id="UP001596296">
    <property type="component" value="Unassembled WGS sequence"/>
</dbReference>
<evidence type="ECO:0000313" key="2">
    <source>
        <dbReference type="Proteomes" id="UP001596296"/>
    </source>
</evidence>
<proteinExistence type="predicted"/>
<dbReference type="RefSeq" id="WP_379739462.1">
    <property type="nucleotide sequence ID" value="NZ_JBHSVN010000002.1"/>
</dbReference>